<dbReference type="AlphaFoldDB" id="A0A9P7F0W7"/>
<name>A0A9P7F0W7_9AGAM</name>
<reference evidence="1" key="1">
    <citation type="journal article" date="2020" name="New Phytol.">
        <title>Comparative genomics reveals dynamic genome evolution in host specialist ectomycorrhizal fungi.</title>
        <authorList>
            <person name="Lofgren L.A."/>
            <person name="Nguyen N.H."/>
            <person name="Vilgalys R."/>
            <person name="Ruytinx J."/>
            <person name="Liao H.L."/>
            <person name="Branco S."/>
            <person name="Kuo A."/>
            <person name="LaButti K."/>
            <person name="Lipzen A."/>
            <person name="Andreopoulos W."/>
            <person name="Pangilinan J."/>
            <person name="Riley R."/>
            <person name="Hundley H."/>
            <person name="Na H."/>
            <person name="Barry K."/>
            <person name="Grigoriev I.V."/>
            <person name="Stajich J.E."/>
            <person name="Kennedy P.G."/>
        </authorList>
    </citation>
    <scope>NUCLEOTIDE SEQUENCE</scope>
    <source>
        <strain evidence="1">FC423</strain>
    </source>
</reference>
<evidence type="ECO:0000313" key="1">
    <source>
        <dbReference type="EMBL" id="KAG2098956.1"/>
    </source>
</evidence>
<comment type="caution">
    <text evidence="1">The sequence shown here is derived from an EMBL/GenBank/DDBJ whole genome shotgun (WGS) entry which is preliminary data.</text>
</comment>
<dbReference type="OrthoDB" id="2684202at2759"/>
<protein>
    <submittedName>
        <fullName evidence="1">Uncharacterized protein</fullName>
    </submittedName>
</protein>
<dbReference type="RefSeq" id="XP_041289059.1">
    <property type="nucleotide sequence ID" value="XM_041438384.1"/>
</dbReference>
<accession>A0A9P7F0W7</accession>
<proteinExistence type="predicted"/>
<gene>
    <name evidence="1" type="ORF">F5147DRAFT_712935</name>
</gene>
<organism evidence="1 2">
    <name type="scientific">Suillus discolor</name>
    <dbReference type="NCBI Taxonomy" id="1912936"/>
    <lineage>
        <taxon>Eukaryota</taxon>
        <taxon>Fungi</taxon>
        <taxon>Dikarya</taxon>
        <taxon>Basidiomycota</taxon>
        <taxon>Agaricomycotina</taxon>
        <taxon>Agaricomycetes</taxon>
        <taxon>Agaricomycetidae</taxon>
        <taxon>Boletales</taxon>
        <taxon>Suillineae</taxon>
        <taxon>Suillaceae</taxon>
        <taxon>Suillus</taxon>
    </lineage>
</organism>
<sequence>MPSSTHHAQDSTILQTSCTKYFMERGDGMQKRILENHFAGYDASGDIHDTTTGVRPPISPPQHVVPQRCPSPDPLLSDPNNSMRTSVSLWRIYTHVKRHSNMFVLWTQTASLDDEDTGLSAETVARLKFPLQFMPSLEGDHHCRRQALPSTFSFRQGCAR</sequence>
<keyword evidence="2" id="KW-1185">Reference proteome</keyword>
<dbReference type="GeneID" id="64700643"/>
<dbReference type="Proteomes" id="UP000823399">
    <property type="component" value="Unassembled WGS sequence"/>
</dbReference>
<dbReference type="EMBL" id="JABBWM010000059">
    <property type="protein sequence ID" value="KAG2098956.1"/>
    <property type="molecule type" value="Genomic_DNA"/>
</dbReference>
<evidence type="ECO:0000313" key="2">
    <source>
        <dbReference type="Proteomes" id="UP000823399"/>
    </source>
</evidence>